<evidence type="ECO:0000313" key="1">
    <source>
        <dbReference type="EMBL" id="PTN01964.1"/>
    </source>
</evidence>
<reference evidence="1 2" key="1">
    <citation type="submission" date="2018-04" db="EMBL/GenBank/DDBJ databases">
        <title>Genomic Encyclopedia of Archaeal and Bacterial Type Strains, Phase II (KMG-II): from individual species to whole genera.</title>
        <authorList>
            <person name="Goeker M."/>
        </authorList>
    </citation>
    <scope>NUCLEOTIDE SEQUENCE [LARGE SCALE GENOMIC DNA]</scope>
    <source>
        <strain evidence="1 2">DSM 18064</strain>
    </source>
</reference>
<gene>
    <name evidence="1" type="ORF">C8N32_10988</name>
</gene>
<protein>
    <recommendedName>
        <fullName evidence="3">Flagellar protein FliL</fullName>
    </recommendedName>
</protein>
<dbReference type="EMBL" id="QAAA01000009">
    <property type="protein sequence ID" value="PTN01964.1"/>
    <property type="molecule type" value="Genomic_DNA"/>
</dbReference>
<organism evidence="1 2">
    <name type="scientific">Rhodovulum imhoffii</name>
    <dbReference type="NCBI Taxonomy" id="365340"/>
    <lineage>
        <taxon>Bacteria</taxon>
        <taxon>Pseudomonadati</taxon>
        <taxon>Pseudomonadota</taxon>
        <taxon>Alphaproteobacteria</taxon>
        <taxon>Rhodobacterales</taxon>
        <taxon>Paracoccaceae</taxon>
        <taxon>Rhodovulum</taxon>
    </lineage>
</organism>
<dbReference type="AlphaFoldDB" id="A0A2T5BRW2"/>
<keyword evidence="2" id="KW-1185">Reference proteome</keyword>
<dbReference type="OrthoDB" id="7864548at2"/>
<dbReference type="RefSeq" id="WP_107892635.1">
    <property type="nucleotide sequence ID" value="NZ_NHSI01000051.1"/>
</dbReference>
<evidence type="ECO:0008006" key="3">
    <source>
        <dbReference type="Google" id="ProtNLM"/>
    </source>
</evidence>
<accession>A0A2T5BRW2</accession>
<name>A0A2T5BRW2_9RHOB</name>
<sequence>MGKLLPAILGLIGLAVGAGAGAFLRPATDMDTPQGTPPLFPTPPHMADTPLTYMQLENKFIVPLVSEDRVRSLVVLSLGLGILEKDKDTILFQEPKLRDAFLEVLFAHANAGGFDGAFTESVPMDALRRALAEAARTTLGPVVREVLIMDILRQDA</sequence>
<dbReference type="Proteomes" id="UP000243859">
    <property type="component" value="Unassembled WGS sequence"/>
</dbReference>
<comment type="caution">
    <text evidence="1">The sequence shown here is derived from an EMBL/GenBank/DDBJ whole genome shotgun (WGS) entry which is preliminary data.</text>
</comment>
<proteinExistence type="predicted"/>
<evidence type="ECO:0000313" key="2">
    <source>
        <dbReference type="Proteomes" id="UP000243859"/>
    </source>
</evidence>